<evidence type="ECO:0000313" key="1">
    <source>
        <dbReference type="EMBL" id="KAK6785042.1"/>
    </source>
</evidence>
<dbReference type="AlphaFoldDB" id="A0AAN8TH16"/>
<evidence type="ECO:0000313" key="2">
    <source>
        <dbReference type="Proteomes" id="UP001371456"/>
    </source>
</evidence>
<reference evidence="1 2" key="1">
    <citation type="submission" date="2024-02" db="EMBL/GenBank/DDBJ databases">
        <title>de novo genome assembly of Solanum bulbocastanum strain 11H21.</title>
        <authorList>
            <person name="Hosaka A.J."/>
        </authorList>
    </citation>
    <scope>NUCLEOTIDE SEQUENCE [LARGE SCALE GENOMIC DNA]</scope>
    <source>
        <tissue evidence="1">Young leaves</tissue>
    </source>
</reference>
<gene>
    <name evidence="1" type="ORF">RDI58_018497</name>
</gene>
<sequence length="110" mass="12855">MVDRIDLSRKEDHYQCHQSRTNGAISSTEKHRQTFNLSIPSLQKKELLNICINYQKETETHIQVCELSFSNLSKELSEEVNHRIFQVATPLVDANTLPRKFWTTIAYYAI</sequence>
<organism evidence="1 2">
    <name type="scientific">Solanum bulbocastanum</name>
    <name type="common">Wild potato</name>
    <dbReference type="NCBI Taxonomy" id="147425"/>
    <lineage>
        <taxon>Eukaryota</taxon>
        <taxon>Viridiplantae</taxon>
        <taxon>Streptophyta</taxon>
        <taxon>Embryophyta</taxon>
        <taxon>Tracheophyta</taxon>
        <taxon>Spermatophyta</taxon>
        <taxon>Magnoliopsida</taxon>
        <taxon>eudicotyledons</taxon>
        <taxon>Gunneridae</taxon>
        <taxon>Pentapetalae</taxon>
        <taxon>asterids</taxon>
        <taxon>lamiids</taxon>
        <taxon>Solanales</taxon>
        <taxon>Solanaceae</taxon>
        <taxon>Solanoideae</taxon>
        <taxon>Solaneae</taxon>
        <taxon>Solanum</taxon>
    </lineage>
</organism>
<dbReference type="EMBL" id="JBANQN010000007">
    <property type="protein sequence ID" value="KAK6785042.1"/>
    <property type="molecule type" value="Genomic_DNA"/>
</dbReference>
<accession>A0AAN8TH16</accession>
<dbReference type="Proteomes" id="UP001371456">
    <property type="component" value="Unassembled WGS sequence"/>
</dbReference>
<protein>
    <submittedName>
        <fullName evidence="1">Uncharacterized protein</fullName>
    </submittedName>
</protein>
<proteinExistence type="predicted"/>
<name>A0AAN8TH16_SOLBU</name>
<keyword evidence="2" id="KW-1185">Reference proteome</keyword>
<comment type="caution">
    <text evidence="1">The sequence shown here is derived from an EMBL/GenBank/DDBJ whole genome shotgun (WGS) entry which is preliminary data.</text>
</comment>